<gene>
    <name evidence="1" type="ORF">DWZ32_21315</name>
</gene>
<dbReference type="RefSeq" id="WP_118477374.1">
    <property type="nucleotide sequence ID" value="NZ_JAQCXL010000035.1"/>
</dbReference>
<protein>
    <submittedName>
        <fullName evidence="1">Uncharacterized protein</fullName>
    </submittedName>
</protein>
<reference evidence="1 2" key="1">
    <citation type="submission" date="2018-08" db="EMBL/GenBank/DDBJ databases">
        <title>A genome reference for cultivated species of the human gut microbiota.</title>
        <authorList>
            <person name="Zou Y."/>
            <person name="Xue W."/>
            <person name="Luo G."/>
        </authorList>
    </citation>
    <scope>NUCLEOTIDE SEQUENCE [LARGE SCALE GENOMIC DNA]</scope>
    <source>
        <strain evidence="1 2">AF31-23</strain>
    </source>
</reference>
<dbReference type="Proteomes" id="UP000286003">
    <property type="component" value="Unassembled WGS sequence"/>
</dbReference>
<name>A0AB37M3V4_9BACE</name>
<dbReference type="AlphaFoldDB" id="A0AB37M3V4"/>
<proteinExistence type="predicted"/>
<organism evidence="1 2">
    <name type="scientific">Bacteroides intestinalis</name>
    <dbReference type="NCBI Taxonomy" id="329854"/>
    <lineage>
        <taxon>Bacteria</taxon>
        <taxon>Pseudomonadati</taxon>
        <taxon>Bacteroidota</taxon>
        <taxon>Bacteroidia</taxon>
        <taxon>Bacteroidales</taxon>
        <taxon>Bacteroidaceae</taxon>
        <taxon>Bacteroides</taxon>
    </lineage>
</organism>
<evidence type="ECO:0000313" key="2">
    <source>
        <dbReference type="Proteomes" id="UP000286003"/>
    </source>
</evidence>
<comment type="caution">
    <text evidence="1">The sequence shown here is derived from an EMBL/GenBank/DDBJ whole genome shotgun (WGS) entry which is preliminary data.</text>
</comment>
<sequence length="92" mass="10883">METKDYIAKADTTLDLLKNYPEVKYSNNNLSIEELIMDTELLLYQYDSNYPSLFEIKSMKERYSGRYWDYESVIIGMLSMILAKFKELLASK</sequence>
<dbReference type="EMBL" id="QRQM01000035">
    <property type="protein sequence ID" value="RHN02331.1"/>
    <property type="molecule type" value="Genomic_DNA"/>
</dbReference>
<accession>A0AB37M3V4</accession>
<evidence type="ECO:0000313" key="1">
    <source>
        <dbReference type="EMBL" id="RHN02331.1"/>
    </source>
</evidence>